<gene>
    <name evidence="7" type="ORF">GCM10022403_079440</name>
</gene>
<comment type="caution">
    <text evidence="7">The sequence shown here is derived from an EMBL/GenBank/DDBJ whole genome shotgun (WGS) entry which is preliminary data.</text>
</comment>
<keyword evidence="4" id="KW-0238">DNA-binding</keyword>
<evidence type="ECO:0000313" key="8">
    <source>
        <dbReference type="Proteomes" id="UP001501009"/>
    </source>
</evidence>
<evidence type="ECO:0000256" key="5">
    <source>
        <dbReference type="ARBA" id="ARBA00023163"/>
    </source>
</evidence>
<keyword evidence="2" id="KW-0805">Transcription regulation</keyword>
<evidence type="ECO:0000256" key="4">
    <source>
        <dbReference type="ARBA" id="ARBA00023125"/>
    </source>
</evidence>
<dbReference type="SUPFAM" id="SSF88946">
    <property type="entry name" value="Sigma2 domain of RNA polymerase sigma factors"/>
    <property type="match status" value="1"/>
</dbReference>
<reference evidence="8" key="1">
    <citation type="journal article" date="2019" name="Int. J. Syst. Evol. Microbiol.">
        <title>The Global Catalogue of Microorganisms (GCM) 10K type strain sequencing project: providing services to taxonomists for standard genome sequencing and annotation.</title>
        <authorList>
            <consortium name="The Broad Institute Genomics Platform"/>
            <consortium name="The Broad Institute Genome Sequencing Center for Infectious Disease"/>
            <person name="Wu L."/>
            <person name="Ma J."/>
        </authorList>
    </citation>
    <scope>NUCLEOTIDE SEQUENCE [LARGE SCALE GENOMIC DNA]</scope>
    <source>
        <strain evidence="8">JCM 17138</strain>
    </source>
</reference>
<evidence type="ECO:0000256" key="1">
    <source>
        <dbReference type="ARBA" id="ARBA00010641"/>
    </source>
</evidence>
<dbReference type="RefSeq" id="WP_275775798.1">
    <property type="nucleotide sequence ID" value="NZ_JARHTP010000012.1"/>
</dbReference>
<dbReference type="InterPro" id="IPR013249">
    <property type="entry name" value="RNA_pol_sigma70_r4_t2"/>
</dbReference>
<proteinExistence type="inferred from homology"/>
<organism evidence="7 8">
    <name type="scientific">Streptomyces coacervatus</name>
    <dbReference type="NCBI Taxonomy" id="647381"/>
    <lineage>
        <taxon>Bacteria</taxon>
        <taxon>Bacillati</taxon>
        <taxon>Actinomycetota</taxon>
        <taxon>Actinomycetes</taxon>
        <taxon>Kitasatosporales</taxon>
        <taxon>Streptomycetaceae</taxon>
        <taxon>Streptomyces</taxon>
    </lineage>
</organism>
<dbReference type="PANTHER" id="PTHR43133:SF8">
    <property type="entry name" value="RNA POLYMERASE SIGMA FACTOR HI_1459-RELATED"/>
    <property type="match status" value="1"/>
</dbReference>
<name>A0ABP7J668_9ACTN</name>
<dbReference type="InterPro" id="IPR039425">
    <property type="entry name" value="RNA_pol_sigma-70-like"/>
</dbReference>
<dbReference type="NCBIfam" id="TIGR02937">
    <property type="entry name" value="sigma70-ECF"/>
    <property type="match status" value="1"/>
</dbReference>
<dbReference type="Gene3D" id="1.10.10.10">
    <property type="entry name" value="Winged helix-like DNA-binding domain superfamily/Winged helix DNA-binding domain"/>
    <property type="match status" value="1"/>
</dbReference>
<keyword evidence="8" id="KW-1185">Reference proteome</keyword>
<keyword evidence="5" id="KW-0804">Transcription</keyword>
<evidence type="ECO:0000259" key="6">
    <source>
        <dbReference type="Pfam" id="PF08281"/>
    </source>
</evidence>
<dbReference type="Proteomes" id="UP001501009">
    <property type="component" value="Unassembled WGS sequence"/>
</dbReference>
<evidence type="ECO:0000256" key="2">
    <source>
        <dbReference type="ARBA" id="ARBA00023015"/>
    </source>
</evidence>
<dbReference type="InterPro" id="IPR036388">
    <property type="entry name" value="WH-like_DNA-bd_sf"/>
</dbReference>
<evidence type="ECO:0000313" key="7">
    <source>
        <dbReference type="EMBL" id="GAA3834769.1"/>
    </source>
</evidence>
<dbReference type="CDD" id="cd06171">
    <property type="entry name" value="Sigma70_r4"/>
    <property type="match status" value="1"/>
</dbReference>
<keyword evidence="3" id="KW-0731">Sigma factor</keyword>
<dbReference type="InterPro" id="IPR013325">
    <property type="entry name" value="RNA_pol_sigma_r2"/>
</dbReference>
<feature type="domain" description="RNA polymerase sigma factor 70 region 4 type 2" evidence="6">
    <location>
        <begin position="127"/>
        <end position="177"/>
    </location>
</feature>
<evidence type="ECO:0000256" key="3">
    <source>
        <dbReference type="ARBA" id="ARBA00023082"/>
    </source>
</evidence>
<dbReference type="InterPro" id="IPR014284">
    <property type="entry name" value="RNA_pol_sigma-70_dom"/>
</dbReference>
<dbReference type="PANTHER" id="PTHR43133">
    <property type="entry name" value="RNA POLYMERASE ECF-TYPE SIGMA FACTO"/>
    <property type="match status" value="1"/>
</dbReference>
<accession>A0ABP7J668</accession>
<protein>
    <recommendedName>
        <fullName evidence="6">RNA polymerase sigma factor 70 region 4 type 2 domain-containing protein</fullName>
    </recommendedName>
</protein>
<dbReference type="InterPro" id="IPR013324">
    <property type="entry name" value="RNA_pol_sigma_r3/r4-like"/>
</dbReference>
<dbReference type="EMBL" id="BAABDE010000031">
    <property type="protein sequence ID" value="GAA3834769.1"/>
    <property type="molecule type" value="Genomic_DNA"/>
</dbReference>
<dbReference type="Gene3D" id="1.10.1740.10">
    <property type="match status" value="1"/>
</dbReference>
<dbReference type="SUPFAM" id="SSF88659">
    <property type="entry name" value="Sigma3 and sigma4 domains of RNA polymerase sigma factors"/>
    <property type="match status" value="1"/>
</dbReference>
<sequence length="195" mass="22068">MTGPQQPPQRVVRAMTTELPTAFWAFHNLYHRPYLEYAHIQLGDERSAGELVHATFMDLALNWPDMMEDANHEAYAWALLRERIADELRLQGRVPATVETAVFARVNRAALESVRDQLADMESALGLYAAISRLPERQFDVMVLLYVLGYPTEQTAHILGVTPATVRSQARHAKRKLAKDLDLTVDLTADRDDAE</sequence>
<dbReference type="Pfam" id="PF08281">
    <property type="entry name" value="Sigma70_r4_2"/>
    <property type="match status" value="1"/>
</dbReference>
<comment type="similarity">
    <text evidence="1">Belongs to the sigma-70 factor family. ECF subfamily.</text>
</comment>